<feature type="signal peptide" evidence="1">
    <location>
        <begin position="1"/>
        <end position="21"/>
    </location>
</feature>
<dbReference type="Gene3D" id="1.10.390.10">
    <property type="entry name" value="Neutral Protease Domain 2"/>
    <property type="match status" value="1"/>
</dbReference>
<dbReference type="PANTHER" id="PTHR46322:SF1">
    <property type="entry name" value="PUROMYCIN-SENSITIVE AMINOPEPTIDASE"/>
    <property type="match status" value="1"/>
</dbReference>
<keyword evidence="4" id="KW-1185">Reference proteome</keyword>
<evidence type="ECO:0000259" key="2">
    <source>
        <dbReference type="Pfam" id="PF01433"/>
    </source>
</evidence>
<dbReference type="InterPro" id="IPR014782">
    <property type="entry name" value="Peptidase_M1_dom"/>
</dbReference>
<organism evidence="3 4">
    <name type="scientific">Emiliania huxleyi (strain CCMP1516)</name>
    <dbReference type="NCBI Taxonomy" id="280463"/>
    <lineage>
        <taxon>Eukaryota</taxon>
        <taxon>Haptista</taxon>
        <taxon>Haptophyta</taxon>
        <taxon>Prymnesiophyceae</taxon>
        <taxon>Isochrysidales</taxon>
        <taxon>Noelaerhabdaceae</taxon>
        <taxon>Emiliania</taxon>
    </lineage>
</organism>
<evidence type="ECO:0000313" key="4">
    <source>
        <dbReference type="Proteomes" id="UP000013827"/>
    </source>
</evidence>
<dbReference type="STRING" id="2903.R1E2H9"/>
<name>A0A0D3J151_EMIH1</name>
<feature type="domain" description="Peptidase M1 membrane alanine aminopeptidase" evidence="2">
    <location>
        <begin position="173"/>
        <end position="224"/>
    </location>
</feature>
<dbReference type="Proteomes" id="UP000013827">
    <property type="component" value="Unassembled WGS sequence"/>
</dbReference>
<keyword evidence="1" id="KW-0732">Signal</keyword>
<protein>
    <recommendedName>
        <fullName evidence="2">Peptidase M1 membrane alanine aminopeptidase domain-containing protein</fullName>
    </recommendedName>
</protein>
<dbReference type="SUPFAM" id="SSF55486">
    <property type="entry name" value="Metalloproteases ('zincins'), catalytic domain"/>
    <property type="match status" value="1"/>
</dbReference>
<sequence>MSWIRRGKLLGLACALPGILGLRVPLRAPANLNLRGGSVLMSSASDQAAPVEKFRKDYAPTPYAISEIELDFSLHDGETAESRATTVTSRLHVSRRPGADAGASLDLDGGHASRNLRGIFRQPSSRSRPRASVGEDLELVSLAVDGVELTPGGGAYAVEGDVLSIDSSALPALTLAKPSTATDDNYERIESVIGPSCLHQHEYFHNWSGNRVTCRDWFQLTLKE</sequence>
<reference evidence="4" key="1">
    <citation type="journal article" date="2013" name="Nature">
        <title>Pan genome of the phytoplankton Emiliania underpins its global distribution.</title>
        <authorList>
            <person name="Read B.A."/>
            <person name="Kegel J."/>
            <person name="Klute M.J."/>
            <person name="Kuo A."/>
            <person name="Lefebvre S.C."/>
            <person name="Maumus F."/>
            <person name="Mayer C."/>
            <person name="Miller J."/>
            <person name="Monier A."/>
            <person name="Salamov A."/>
            <person name="Young J."/>
            <person name="Aguilar M."/>
            <person name="Claverie J.M."/>
            <person name="Frickenhaus S."/>
            <person name="Gonzalez K."/>
            <person name="Herman E.K."/>
            <person name="Lin Y.C."/>
            <person name="Napier J."/>
            <person name="Ogata H."/>
            <person name="Sarno A.F."/>
            <person name="Shmutz J."/>
            <person name="Schroeder D."/>
            <person name="de Vargas C."/>
            <person name="Verret F."/>
            <person name="von Dassow P."/>
            <person name="Valentin K."/>
            <person name="Van de Peer Y."/>
            <person name="Wheeler G."/>
            <person name="Dacks J.B."/>
            <person name="Delwiche C.F."/>
            <person name="Dyhrman S.T."/>
            <person name="Glockner G."/>
            <person name="John U."/>
            <person name="Richards T."/>
            <person name="Worden A.Z."/>
            <person name="Zhang X."/>
            <person name="Grigoriev I.V."/>
            <person name="Allen A.E."/>
            <person name="Bidle K."/>
            <person name="Borodovsky M."/>
            <person name="Bowler C."/>
            <person name="Brownlee C."/>
            <person name="Cock J.M."/>
            <person name="Elias M."/>
            <person name="Gladyshev V.N."/>
            <person name="Groth M."/>
            <person name="Guda C."/>
            <person name="Hadaegh A."/>
            <person name="Iglesias-Rodriguez M.D."/>
            <person name="Jenkins J."/>
            <person name="Jones B.M."/>
            <person name="Lawson T."/>
            <person name="Leese F."/>
            <person name="Lindquist E."/>
            <person name="Lobanov A."/>
            <person name="Lomsadze A."/>
            <person name="Malik S.B."/>
            <person name="Marsh M.E."/>
            <person name="Mackinder L."/>
            <person name="Mock T."/>
            <person name="Mueller-Roeber B."/>
            <person name="Pagarete A."/>
            <person name="Parker M."/>
            <person name="Probert I."/>
            <person name="Quesneville H."/>
            <person name="Raines C."/>
            <person name="Rensing S.A."/>
            <person name="Riano-Pachon D.M."/>
            <person name="Richier S."/>
            <person name="Rokitta S."/>
            <person name="Shiraiwa Y."/>
            <person name="Soanes D.M."/>
            <person name="van der Giezen M."/>
            <person name="Wahlund T.M."/>
            <person name="Williams B."/>
            <person name="Wilson W."/>
            <person name="Wolfe G."/>
            <person name="Wurch L.L."/>
        </authorList>
    </citation>
    <scope>NUCLEOTIDE SEQUENCE</scope>
</reference>
<feature type="chain" id="PRO_5044192951" description="Peptidase M1 membrane alanine aminopeptidase domain-containing protein" evidence="1">
    <location>
        <begin position="22"/>
        <end position="224"/>
    </location>
</feature>
<dbReference type="GeneID" id="17263383"/>
<dbReference type="HOGENOM" id="CLU_1236993_0_0_1"/>
<evidence type="ECO:0000256" key="1">
    <source>
        <dbReference type="SAM" id="SignalP"/>
    </source>
</evidence>
<dbReference type="EnsemblProtists" id="EOD17236">
    <property type="protein sequence ID" value="EOD17236"/>
    <property type="gene ID" value="EMIHUDRAFT_118644"/>
</dbReference>
<proteinExistence type="predicted"/>
<dbReference type="GO" id="GO:0008270">
    <property type="term" value="F:zinc ion binding"/>
    <property type="evidence" value="ECO:0007669"/>
    <property type="project" value="InterPro"/>
</dbReference>
<dbReference type="RefSeq" id="XP_005769665.1">
    <property type="nucleotide sequence ID" value="XM_005769608.1"/>
</dbReference>
<dbReference type="KEGG" id="ehx:EMIHUDRAFT_118644"/>
<dbReference type="InterPro" id="IPR012779">
    <property type="entry name" value="Peptidase_M1_pepN"/>
</dbReference>
<dbReference type="InterPro" id="IPR027268">
    <property type="entry name" value="Peptidase_M4/M1_CTD_sf"/>
</dbReference>
<dbReference type="PANTHER" id="PTHR46322">
    <property type="entry name" value="PUROMYCIN-SENSITIVE AMINOPEPTIDASE"/>
    <property type="match status" value="1"/>
</dbReference>
<reference evidence="3" key="2">
    <citation type="submission" date="2024-10" db="UniProtKB">
        <authorList>
            <consortium name="EnsemblProtists"/>
        </authorList>
    </citation>
    <scope>IDENTIFICATION</scope>
</reference>
<dbReference type="eggNOG" id="KOG1046">
    <property type="taxonomic scope" value="Eukaryota"/>
</dbReference>
<dbReference type="PaxDb" id="2903-EOD17236"/>
<evidence type="ECO:0000313" key="3">
    <source>
        <dbReference type="EnsemblProtists" id="EOD17236"/>
    </source>
</evidence>
<dbReference type="GO" id="GO:0008237">
    <property type="term" value="F:metallopeptidase activity"/>
    <property type="evidence" value="ECO:0007669"/>
    <property type="project" value="InterPro"/>
</dbReference>
<dbReference type="Pfam" id="PF01433">
    <property type="entry name" value="Peptidase_M1"/>
    <property type="match status" value="1"/>
</dbReference>
<accession>A0A0D3J151</accession>
<dbReference type="AlphaFoldDB" id="A0A0D3J151"/>